<dbReference type="GO" id="GO:0032300">
    <property type="term" value="C:mismatch repair complex"/>
    <property type="evidence" value="ECO:0007669"/>
    <property type="project" value="InterPro"/>
</dbReference>
<dbReference type="PANTHER" id="PTHR10073:SF12">
    <property type="entry name" value="DNA MISMATCH REPAIR PROTEIN MLH1"/>
    <property type="match status" value="1"/>
</dbReference>
<dbReference type="InterPro" id="IPR013507">
    <property type="entry name" value="DNA_mismatch_S5_2-like"/>
</dbReference>
<keyword evidence="9" id="KW-0378">Hydrolase</keyword>
<dbReference type="InterPro" id="IPR014790">
    <property type="entry name" value="MutL_C"/>
</dbReference>
<dbReference type="InterPro" id="IPR020667">
    <property type="entry name" value="DNA_mismatch_repair_MutL"/>
</dbReference>
<dbReference type="SMART" id="SM01340">
    <property type="entry name" value="DNA_mis_repair"/>
    <property type="match status" value="1"/>
</dbReference>
<evidence type="ECO:0000256" key="3">
    <source>
        <dbReference type="ARBA" id="ARBA00022763"/>
    </source>
</evidence>
<dbReference type="SUPFAM" id="SSF55874">
    <property type="entry name" value="ATPase domain of HSP90 chaperone/DNA topoisomerase II/histidine kinase"/>
    <property type="match status" value="1"/>
</dbReference>
<dbReference type="EMBL" id="JAIXNE010000004">
    <property type="protein sequence ID" value="MCA6077875.1"/>
    <property type="molecule type" value="Genomic_DNA"/>
</dbReference>
<protein>
    <recommendedName>
        <fullName evidence="2 5">DNA mismatch repair protein MutL</fullName>
    </recommendedName>
</protein>
<dbReference type="GO" id="GO:0004519">
    <property type="term" value="F:endonuclease activity"/>
    <property type="evidence" value="ECO:0007669"/>
    <property type="project" value="UniProtKB-KW"/>
</dbReference>
<feature type="domain" description="MutL C-terminal dimerisation" evidence="6">
    <location>
        <begin position="421"/>
        <end position="563"/>
    </location>
</feature>
<dbReference type="GO" id="GO:0030983">
    <property type="term" value="F:mismatched DNA binding"/>
    <property type="evidence" value="ECO:0007669"/>
    <property type="project" value="InterPro"/>
</dbReference>
<dbReference type="InterPro" id="IPR036890">
    <property type="entry name" value="HATPase_C_sf"/>
</dbReference>
<dbReference type="Gene3D" id="3.30.230.10">
    <property type="match status" value="1"/>
</dbReference>
<accession>A0A9X1HV51</accession>
<dbReference type="EMBL" id="JAIXNE010000003">
    <property type="protein sequence ID" value="MCA6076747.1"/>
    <property type="molecule type" value="Genomic_DNA"/>
</dbReference>
<evidence type="ECO:0000256" key="5">
    <source>
        <dbReference type="HAMAP-Rule" id="MF_00149"/>
    </source>
</evidence>
<evidence type="ECO:0000256" key="4">
    <source>
        <dbReference type="ARBA" id="ARBA00023204"/>
    </source>
</evidence>
<dbReference type="CDD" id="cd16926">
    <property type="entry name" value="HATPase_MutL-MLH-PMS-like"/>
    <property type="match status" value="1"/>
</dbReference>
<name>A0A9X1HV51_9BACT</name>
<sequence>MPDIIRLLPDSLANQIAAGEVVQRPASVVKELLENALDAGATHIEVIIREAGKTLIQVVDNGSGMSETDARMAMERHATSKIRTSEDLFAIKTMGFRGEAMASIGAVAQVEMRTRLQDDEIGTLLVVEGSEVKRQEPVAHQPGTSILVKNLFYNVPARRNFLKSNSVEMKHIVDEFQRVALARPDVAFALHQNDLETYQLTEGKLSHRIVGLFGSSYREQLASCQEEVGDFTVHGYVGKPEASRKTRGEQFFFVNGRYIRSNYLNHAVVQAYEGLIADGNFPFYVLFIELPPSRVDVNVHPTKTEVKFDDERTLYALVHAAVKQALARHNLAPALDFTHDVNTGIKLDSQRQFVQDMHYSQFKTTPRDSGNLETWQKLYTENPGKSVLPETWFDQKEAAQETTLRFESKMHEDEAKETPSHLFQLHGRFIVAQVKSGMMLIDQQPAHERICYEKFIRNMKSGKGASQQSLFPQAISLNPGDVSLVKEMQQEIAALGFDIEEFGQHDFLIKGIPADIQNGDEKTIFEGLIEQFKHNARVDALPVRENLARSLARRAAIRPGAVLQREEMHNLVDQLFACENPNYAPDGRKTFVLLSMSTIANYFNA</sequence>
<dbReference type="GO" id="GO:0016887">
    <property type="term" value="F:ATP hydrolysis activity"/>
    <property type="evidence" value="ECO:0007669"/>
    <property type="project" value="InterPro"/>
</dbReference>
<dbReference type="RefSeq" id="WP_225698668.1">
    <property type="nucleotide sequence ID" value="NZ_JAIXNE010000002.1"/>
</dbReference>
<dbReference type="Gene3D" id="3.30.1370.100">
    <property type="entry name" value="MutL, C-terminal domain, regulatory subdomain"/>
    <property type="match status" value="1"/>
</dbReference>
<keyword evidence="9" id="KW-0255">Endonuclease</keyword>
<comment type="caution">
    <text evidence="9">The sequence shown here is derived from an EMBL/GenBank/DDBJ whole genome shotgun (WGS) entry which is preliminary data.</text>
</comment>
<dbReference type="FunFam" id="3.30.565.10:FF:000003">
    <property type="entry name" value="DNA mismatch repair endonuclease MutL"/>
    <property type="match status" value="1"/>
</dbReference>
<keyword evidence="4 5" id="KW-0234">DNA repair</keyword>
<comment type="similarity">
    <text evidence="1 5">Belongs to the DNA mismatch repair MutL/HexB family.</text>
</comment>
<keyword evidence="3 5" id="KW-0227">DNA damage</keyword>
<dbReference type="InterPro" id="IPR042121">
    <property type="entry name" value="MutL_C_regsub"/>
</dbReference>
<dbReference type="InterPro" id="IPR002099">
    <property type="entry name" value="MutL/Mlh/PMS"/>
</dbReference>
<dbReference type="InterPro" id="IPR020568">
    <property type="entry name" value="Ribosomal_Su5_D2-typ_SF"/>
</dbReference>
<evidence type="ECO:0000313" key="10">
    <source>
        <dbReference type="EMBL" id="MCA6077875.1"/>
    </source>
</evidence>
<dbReference type="Proteomes" id="UP001139409">
    <property type="component" value="Unassembled WGS sequence"/>
</dbReference>
<evidence type="ECO:0000313" key="11">
    <source>
        <dbReference type="Proteomes" id="UP001139409"/>
    </source>
</evidence>
<dbReference type="InterPro" id="IPR038973">
    <property type="entry name" value="MutL/Mlh/Pms-like"/>
</dbReference>
<proteinExistence type="inferred from homology"/>
<dbReference type="AlphaFoldDB" id="A0A9X1HV51"/>
<dbReference type="InterPro" id="IPR014721">
    <property type="entry name" value="Ribsml_uS5_D2-typ_fold_subgr"/>
</dbReference>
<reference evidence="9" key="1">
    <citation type="submission" date="2021-09" db="EMBL/GenBank/DDBJ databases">
        <title>Fulvivirga sp. isolated from coastal sediment.</title>
        <authorList>
            <person name="Yu H."/>
        </authorList>
    </citation>
    <scope>NUCLEOTIDE SEQUENCE</scope>
    <source>
        <strain evidence="9">1062</strain>
    </source>
</reference>
<evidence type="ECO:0000313" key="8">
    <source>
        <dbReference type="EMBL" id="MCA6075570.1"/>
    </source>
</evidence>
<dbReference type="GO" id="GO:0140664">
    <property type="term" value="F:ATP-dependent DNA damage sensor activity"/>
    <property type="evidence" value="ECO:0007669"/>
    <property type="project" value="InterPro"/>
</dbReference>
<dbReference type="Gene3D" id="3.30.565.10">
    <property type="entry name" value="Histidine kinase-like ATPase, C-terminal domain"/>
    <property type="match status" value="1"/>
</dbReference>
<dbReference type="Pfam" id="PF01119">
    <property type="entry name" value="DNA_mis_repair"/>
    <property type="match status" value="1"/>
</dbReference>
<dbReference type="Pfam" id="PF13589">
    <property type="entry name" value="HATPase_c_3"/>
    <property type="match status" value="1"/>
</dbReference>
<dbReference type="Gene3D" id="3.30.1540.20">
    <property type="entry name" value="MutL, C-terminal domain, dimerisation subdomain"/>
    <property type="match status" value="1"/>
</dbReference>
<dbReference type="GO" id="GO:0006298">
    <property type="term" value="P:mismatch repair"/>
    <property type="evidence" value="ECO:0007669"/>
    <property type="project" value="UniProtKB-UniRule"/>
</dbReference>
<organism evidence="9 11">
    <name type="scientific">Fulvivirga sedimenti</name>
    <dbReference type="NCBI Taxonomy" id="2879465"/>
    <lineage>
        <taxon>Bacteria</taxon>
        <taxon>Pseudomonadati</taxon>
        <taxon>Bacteroidota</taxon>
        <taxon>Cytophagia</taxon>
        <taxon>Cytophagales</taxon>
        <taxon>Fulvivirgaceae</taxon>
        <taxon>Fulvivirga</taxon>
    </lineage>
</organism>
<gene>
    <name evidence="5 9" type="primary">mutL</name>
    <name evidence="8" type="ORF">LDX50_11880</name>
    <name evidence="9" type="ORF">LDX50_17850</name>
    <name evidence="10" type="ORF">LDX50_23570</name>
</gene>
<dbReference type="HAMAP" id="MF_00149">
    <property type="entry name" value="DNA_mis_repair"/>
    <property type="match status" value="1"/>
</dbReference>
<evidence type="ECO:0000256" key="1">
    <source>
        <dbReference type="ARBA" id="ARBA00006082"/>
    </source>
</evidence>
<dbReference type="CDD" id="cd00782">
    <property type="entry name" value="MutL_Trans"/>
    <property type="match status" value="1"/>
</dbReference>
<dbReference type="EMBL" id="JAIXNE010000002">
    <property type="protein sequence ID" value="MCA6075570.1"/>
    <property type="molecule type" value="Genomic_DNA"/>
</dbReference>
<comment type="function">
    <text evidence="5">This protein is involved in the repair of mismatches in DNA. It is required for dam-dependent methyl-directed DNA mismatch repair. May act as a 'molecular matchmaker', a protein that promotes the formation of a stable complex between two or more DNA-binding proteins in an ATP-dependent manner without itself being part of a final effector complex.</text>
</comment>
<dbReference type="InterPro" id="IPR037198">
    <property type="entry name" value="MutL_C_sf"/>
</dbReference>
<dbReference type="SMART" id="SM00853">
    <property type="entry name" value="MutL_C"/>
    <property type="match status" value="1"/>
</dbReference>
<feature type="domain" description="DNA mismatch repair protein S5" evidence="7">
    <location>
        <begin position="209"/>
        <end position="327"/>
    </location>
</feature>
<evidence type="ECO:0000259" key="6">
    <source>
        <dbReference type="SMART" id="SM00853"/>
    </source>
</evidence>
<evidence type="ECO:0000313" key="9">
    <source>
        <dbReference type="EMBL" id="MCA6076747.1"/>
    </source>
</evidence>
<dbReference type="InterPro" id="IPR042120">
    <property type="entry name" value="MutL_C_dimsub"/>
</dbReference>
<evidence type="ECO:0000256" key="2">
    <source>
        <dbReference type="ARBA" id="ARBA00021975"/>
    </source>
</evidence>
<dbReference type="NCBIfam" id="TIGR00585">
    <property type="entry name" value="mutl"/>
    <property type="match status" value="1"/>
</dbReference>
<evidence type="ECO:0000259" key="7">
    <source>
        <dbReference type="SMART" id="SM01340"/>
    </source>
</evidence>
<dbReference type="Pfam" id="PF08676">
    <property type="entry name" value="MutL_C"/>
    <property type="match status" value="1"/>
</dbReference>
<dbReference type="GO" id="GO:0005524">
    <property type="term" value="F:ATP binding"/>
    <property type="evidence" value="ECO:0007669"/>
    <property type="project" value="InterPro"/>
</dbReference>
<dbReference type="SUPFAM" id="SSF54211">
    <property type="entry name" value="Ribosomal protein S5 domain 2-like"/>
    <property type="match status" value="1"/>
</dbReference>
<keyword evidence="11" id="KW-1185">Reference proteome</keyword>
<dbReference type="SUPFAM" id="SSF118116">
    <property type="entry name" value="DNA mismatch repair protein MutL"/>
    <property type="match status" value="1"/>
</dbReference>
<keyword evidence="9" id="KW-0540">Nuclease</keyword>
<dbReference type="PANTHER" id="PTHR10073">
    <property type="entry name" value="DNA MISMATCH REPAIR PROTEIN MLH, PMS, MUTL"/>
    <property type="match status" value="1"/>
</dbReference>